<reference evidence="3 4" key="1">
    <citation type="submission" date="2018-12" db="EMBL/GenBank/DDBJ databases">
        <authorList>
            <person name="Toschakov S.V."/>
        </authorList>
    </citation>
    <scope>NUCLEOTIDE SEQUENCE [LARGE SCALE GENOMIC DNA]</scope>
    <source>
        <strain evidence="3 4">GM2012</strain>
    </source>
</reference>
<organism evidence="3 4">
    <name type="scientific">Tautonia sociabilis</name>
    <dbReference type="NCBI Taxonomy" id="2080755"/>
    <lineage>
        <taxon>Bacteria</taxon>
        <taxon>Pseudomonadati</taxon>
        <taxon>Planctomycetota</taxon>
        <taxon>Planctomycetia</taxon>
        <taxon>Isosphaerales</taxon>
        <taxon>Isosphaeraceae</taxon>
        <taxon>Tautonia</taxon>
    </lineage>
</organism>
<evidence type="ECO:0000256" key="1">
    <source>
        <dbReference type="SAM" id="MobiDB-lite"/>
    </source>
</evidence>
<name>A0A432MLQ8_9BACT</name>
<dbReference type="SMART" id="SM00331">
    <property type="entry name" value="PP2C_SIG"/>
    <property type="match status" value="1"/>
</dbReference>
<dbReference type="Proteomes" id="UP000280296">
    <property type="component" value="Unassembled WGS sequence"/>
</dbReference>
<keyword evidence="4" id="KW-1185">Reference proteome</keyword>
<feature type="domain" description="PPM-type phosphatase" evidence="2">
    <location>
        <begin position="42"/>
        <end position="325"/>
    </location>
</feature>
<evidence type="ECO:0000259" key="2">
    <source>
        <dbReference type="PROSITE" id="PS51746"/>
    </source>
</evidence>
<dbReference type="EMBL" id="RYZH01000011">
    <property type="protein sequence ID" value="RUL88353.1"/>
    <property type="molecule type" value="Genomic_DNA"/>
</dbReference>
<dbReference type="Gene3D" id="3.60.40.10">
    <property type="entry name" value="PPM-type phosphatase domain"/>
    <property type="match status" value="1"/>
</dbReference>
<gene>
    <name evidence="3" type="ORF">TsocGM_07455</name>
</gene>
<dbReference type="SUPFAM" id="SSF81606">
    <property type="entry name" value="PP2C-like"/>
    <property type="match status" value="1"/>
</dbReference>
<dbReference type="GO" id="GO:0004722">
    <property type="term" value="F:protein serine/threonine phosphatase activity"/>
    <property type="evidence" value="ECO:0007669"/>
    <property type="project" value="InterPro"/>
</dbReference>
<feature type="region of interest" description="Disordered" evidence="1">
    <location>
        <begin position="14"/>
        <end position="34"/>
    </location>
</feature>
<dbReference type="InterPro" id="IPR036457">
    <property type="entry name" value="PPM-type-like_dom_sf"/>
</dbReference>
<proteinExistence type="predicted"/>
<reference evidence="3 4" key="2">
    <citation type="submission" date="2019-01" db="EMBL/GenBank/DDBJ databases">
        <title>Tautonia sociabilis, a novel thermotolerant planctomycete of Isosphaeraceae family, isolated from a 4000 m deep subterranean habitat.</title>
        <authorList>
            <person name="Kovaleva O.L."/>
            <person name="Elcheninov A.G."/>
            <person name="Van Heerden E."/>
            <person name="Toshchakov S.V."/>
            <person name="Novikov A."/>
            <person name="Bonch-Osmolovskaya E.A."/>
            <person name="Kublanov I.V."/>
        </authorList>
    </citation>
    <scope>NUCLEOTIDE SEQUENCE [LARGE SCALE GENOMIC DNA]</scope>
    <source>
        <strain evidence="3 4">GM2012</strain>
    </source>
</reference>
<dbReference type="AlphaFoldDB" id="A0A432MLQ8"/>
<dbReference type="InterPro" id="IPR015655">
    <property type="entry name" value="PP2C"/>
</dbReference>
<sequence length="342" mass="36510">MSWKNWLKRLWNPSRARAGPSSAGVSPSDRHDSRPAVRLRLRVGVATTVGNYREHNEDNFFIPGVGTVASLPEGPSSSTEVILRPPEASEGAVDNGSTPKAPPPGCIRPNVAGPFIVADGMGGQLAGEQASRIAVELIPKDLAQRLGAGEDDATAIRGAIAAANREIIAQSHVVPECTNMGTTVVLALFRPGRVAIAGIGDSRAYRFRDGRLDRLTRDHDLATALITAGTIRPEEAERHQFRHVLYLYLGSPEASDGPEDVRVEGLLPGDRFLLASDGLTGVVTDDALAEHLRTGDDPQRTARDLVRLALRNDSRDNVTCLVVSVDGLPGDPRDEAPAELPS</sequence>
<dbReference type="Pfam" id="PF13672">
    <property type="entry name" value="PP2C_2"/>
    <property type="match status" value="1"/>
</dbReference>
<dbReference type="PANTHER" id="PTHR47992">
    <property type="entry name" value="PROTEIN PHOSPHATASE"/>
    <property type="match status" value="1"/>
</dbReference>
<dbReference type="SMART" id="SM00332">
    <property type="entry name" value="PP2Cc"/>
    <property type="match status" value="1"/>
</dbReference>
<dbReference type="InterPro" id="IPR001932">
    <property type="entry name" value="PPM-type_phosphatase-like_dom"/>
</dbReference>
<accession>A0A432MLQ8</accession>
<comment type="caution">
    <text evidence="3">The sequence shown here is derived from an EMBL/GenBank/DDBJ whole genome shotgun (WGS) entry which is preliminary data.</text>
</comment>
<protein>
    <submittedName>
        <fullName evidence="3">Serine/threonine-protein phosphatase</fullName>
    </submittedName>
</protein>
<dbReference type="RefSeq" id="WP_126724680.1">
    <property type="nucleotide sequence ID" value="NZ_RYZH01000011.1"/>
</dbReference>
<dbReference type="CDD" id="cd00143">
    <property type="entry name" value="PP2Cc"/>
    <property type="match status" value="1"/>
</dbReference>
<evidence type="ECO:0000313" key="4">
    <source>
        <dbReference type="Proteomes" id="UP000280296"/>
    </source>
</evidence>
<evidence type="ECO:0000313" key="3">
    <source>
        <dbReference type="EMBL" id="RUL88353.1"/>
    </source>
</evidence>
<dbReference type="PROSITE" id="PS51746">
    <property type="entry name" value="PPM_2"/>
    <property type="match status" value="1"/>
</dbReference>
<dbReference type="OrthoDB" id="9801841at2"/>